<gene>
    <name evidence="1" type="ORF">CEUTPL_LOCUS3359</name>
</gene>
<evidence type="ECO:0008006" key="3">
    <source>
        <dbReference type="Google" id="ProtNLM"/>
    </source>
</evidence>
<evidence type="ECO:0000313" key="1">
    <source>
        <dbReference type="EMBL" id="CAG9762684.1"/>
    </source>
</evidence>
<dbReference type="OrthoDB" id="6774308at2759"/>
<dbReference type="AlphaFoldDB" id="A0A9N9MEH6"/>
<proteinExistence type="predicted"/>
<organism evidence="1 2">
    <name type="scientific">Ceutorhynchus assimilis</name>
    <name type="common">cabbage seed weevil</name>
    <dbReference type="NCBI Taxonomy" id="467358"/>
    <lineage>
        <taxon>Eukaryota</taxon>
        <taxon>Metazoa</taxon>
        <taxon>Ecdysozoa</taxon>
        <taxon>Arthropoda</taxon>
        <taxon>Hexapoda</taxon>
        <taxon>Insecta</taxon>
        <taxon>Pterygota</taxon>
        <taxon>Neoptera</taxon>
        <taxon>Endopterygota</taxon>
        <taxon>Coleoptera</taxon>
        <taxon>Polyphaga</taxon>
        <taxon>Cucujiformia</taxon>
        <taxon>Curculionidae</taxon>
        <taxon>Ceutorhynchinae</taxon>
        <taxon>Ceutorhynchus</taxon>
    </lineage>
</organism>
<name>A0A9N9MEH6_9CUCU</name>
<keyword evidence="2" id="KW-1185">Reference proteome</keyword>
<evidence type="ECO:0000313" key="2">
    <source>
        <dbReference type="Proteomes" id="UP001152799"/>
    </source>
</evidence>
<dbReference type="EMBL" id="OU892288">
    <property type="protein sequence ID" value="CAG9762684.1"/>
    <property type="molecule type" value="Genomic_DNA"/>
</dbReference>
<protein>
    <recommendedName>
        <fullName evidence="3">CCHC-type domain-containing protein</fullName>
    </recommendedName>
</protein>
<reference evidence="1" key="1">
    <citation type="submission" date="2022-01" db="EMBL/GenBank/DDBJ databases">
        <authorList>
            <person name="King R."/>
        </authorList>
    </citation>
    <scope>NUCLEOTIDE SEQUENCE</scope>
</reference>
<accession>A0A9N9MEH6</accession>
<sequence length="236" mass="26724">MDNFKKDLILTINENINKIKDSILQTINASIDGKFLGPQPKEIIPKPSYAEMLCPKQSRIVIRPKDSSQDNTRTKNDILNHIRPADENIQLSRVKHISDGGILLTADSSSVRRVKDIANEKLAEGYEIRELKSALPVVTIIGLTEDYSNEALEHHIRSQNKNIFNNLSELSVLKVWSTKNNADIFQANLQIDTVTFNSLKQHNRNVVGLDNCNIYDSTSITRCFKCNNFGHSLKYC</sequence>
<dbReference type="Proteomes" id="UP001152799">
    <property type="component" value="Chromosome 12"/>
</dbReference>